<dbReference type="Pfam" id="PF01663">
    <property type="entry name" value="Phosphodiest"/>
    <property type="match status" value="1"/>
</dbReference>
<keyword evidence="2" id="KW-1185">Reference proteome</keyword>
<name>A0A4R7J7K7_9ACTN</name>
<dbReference type="InterPro" id="IPR002591">
    <property type="entry name" value="Phosphodiest/P_Trfase"/>
</dbReference>
<dbReference type="PANTHER" id="PTHR10151">
    <property type="entry name" value="ECTONUCLEOTIDE PYROPHOSPHATASE/PHOSPHODIESTERASE"/>
    <property type="match status" value="1"/>
</dbReference>
<accession>A0A4R7J7K7</accession>
<evidence type="ECO:0000313" key="1">
    <source>
        <dbReference type="EMBL" id="TDT33225.1"/>
    </source>
</evidence>
<gene>
    <name evidence="1" type="ORF">CLV29_0830</name>
</gene>
<reference evidence="1 2" key="1">
    <citation type="submission" date="2019-03" db="EMBL/GenBank/DDBJ databases">
        <title>Genomic Encyclopedia of Archaeal and Bacterial Type Strains, Phase II (KMG-II): from individual species to whole genera.</title>
        <authorList>
            <person name="Goeker M."/>
        </authorList>
    </citation>
    <scope>NUCLEOTIDE SEQUENCE [LARGE SCALE GENOMIC DNA]</scope>
    <source>
        <strain evidence="1 2">DSM 24323</strain>
    </source>
</reference>
<dbReference type="Proteomes" id="UP000295371">
    <property type="component" value="Unassembled WGS sequence"/>
</dbReference>
<evidence type="ECO:0000313" key="2">
    <source>
        <dbReference type="Proteomes" id="UP000295371"/>
    </source>
</evidence>
<dbReference type="AlphaFoldDB" id="A0A4R7J7K7"/>
<dbReference type="GO" id="GO:0016787">
    <property type="term" value="F:hydrolase activity"/>
    <property type="evidence" value="ECO:0007669"/>
    <property type="project" value="UniProtKB-ARBA"/>
</dbReference>
<comment type="caution">
    <text evidence="1">The sequence shown here is derived from an EMBL/GenBank/DDBJ whole genome shotgun (WGS) entry which is preliminary data.</text>
</comment>
<protein>
    <submittedName>
        <fullName evidence="1">Type I phosphodiesterase/nucleotide pyrophosphatase</fullName>
    </submittedName>
</protein>
<proteinExistence type="predicted"/>
<dbReference type="PANTHER" id="PTHR10151:SF120">
    <property type="entry name" value="BIS(5'-ADENOSYL)-TRIPHOSPHATASE"/>
    <property type="match status" value="1"/>
</dbReference>
<organism evidence="1 2">
    <name type="scientific">Naumannella halotolerans</name>
    <dbReference type="NCBI Taxonomy" id="993414"/>
    <lineage>
        <taxon>Bacteria</taxon>
        <taxon>Bacillati</taxon>
        <taxon>Actinomycetota</taxon>
        <taxon>Actinomycetes</taxon>
        <taxon>Propionibacteriales</taxon>
        <taxon>Propionibacteriaceae</taxon>
        <taxon>Naumannella</taxon>
    </lineage>
</organism>
<dbReference type="RefSeq" id="WP_133753773.1">
    <property type="nucleotide sequence ID" value="NZ_SOAW01000001.1"/>
</dbReference>
<dbReference type="EMBL" id="SOAW01000001">
    <property type="protein sequence ID" value="TDT33225.1"/>
    <property type="molecule type" value="Genomic_DNA"/>
</dbReference>
<sequence>MSSVSATGELPIVPQYGRQTLSDLLPSIAYQFGVGDTDRLGLGAGEQWVVVLVDGLGTEQLEQVASRAPFLSGELRRAQVITAGVPSTTVTSLTSLGTGLPPGGHGVAGFTCRLPETDEIVAPLFWSSAMTAREFQPEPTVFEQLAGQGVAVSSVMPSRFEGSFLTVAGLRGGEVVGIDDEADQLLRITRTVEAAERSERSLVYCYERELDHCGHAYGWRSQEWLDCLIRIDRWCSWLRAELPEEVRLIITADHGMVDVPDDRRLVVEAEPDLLAGVRQLAGEARFRQLYLEPAETPRAVARRWADRLGDAAWVRTRDEAVAEGWFGPLSDRVAGRFGDVVVAMAEPAAVLTEQMPGEFDLVGMHGSLSSAEMLVPLLQPE</sequence>
<dbReference type="Gene3D" id="3.40.720.10">
    <property type="entry name" value="Alkaline Phosphatase, subunit A"/>
    <property type="match status" value="1"/>
</dbReference>
<dbReference type="SUPFAM" id="SSF53649">
    <property type="entry name" value="Alkaline phosphatase-like"/>
    <property type="match status" value="1"/>
</dbReference>
<dbReference type="InterPro" id="IPR017850">
    <property type="entry name" value="Alkaline_phosphatase_core_sf"/>
</dbReference>
<dbReference type="OrthoDB" id="9779267at2"/>